<evidence type="ECO:0000313" key="3">
    <source>
        <dbReference type="EMBL" id="KUJ07916.1"/>
    </source>
</evidence>
<reference evidence="3 4" key="1">
    <citation type="submission" date="2015-10" db="EMBL/GenBank/DDBJ databases">
        <title>Full genome of DAOMC 229536 Phialocephala scopiformis, a fungal endophyte of spruce producing the potent anti-insectan compound rugulosin.</title>
        <authorList>
            <consortium name="DOE Joint Genome Institute"/>
            <person name="Walker A.K."/>
            <person name="Frasz S.L."/>
            <person name="Seifert K.A."/>
            <person name="Miller J.D."/>
            <person name="Mondo S.J."/>
            <person name="Labutti K."/>
            <person name="Lipzen A."/>
            <person name="Dockter R."/>
            <person name="Kennedy M."/>
            <person name="Grigoriev I.V."/>
            <person name="Spatafora J.W."/>
        </authorList>
    </citation>
    <scope>NUCLEOTIDE SEQUENCE [LARGE SCALE GENOMIC DNA]</scope>
    <source>
        <strain evidence="3 4">CBS 120377</strain>
    </source>
</reference>
<dbReference type="AlphaFoldDB" id="A0A132B676"/>
<proteinExistence type="predicted"/>
<dbReference type="RefSeq" id="XP_018062271.1">
    <property type="nucleotide sequence ID" value="XM_018223249.1"/>
</dbReference>
<dbReference type="EMBL" id="KQ947438">
    <property type="protein sequence ID" value="KUJ07916.1"/>
    <property type="molecule type" value="Genomic_DNA"/>
</dbReference>
<feature type="region of interest" description="Disordered" evidence="2">
    <location>
        <begin position="139"/>
        <end position="160"/>
    </location>
</feature>
<evidence type="ECO:0000256" key="1">
    <source>
        <dbReference type="SAM" id="Coils"/>
    </source>
</evidence>
<name>A0A132B676_MOLSC</name>
<organism evidence="3 4">
    <name type="scientific">Mollisia scopiformis</name>
    <name type="common">Conifer needle endophyte fungus</name>
    <name type="synonym">Phialocephala scopiformis</name>
    <dbReference type="NCBI Taxonomy" id="149040"/>
    <lineage>
        <taxon>Eukaryota</taxon>
        <taxon>Fungi</taxon>
        <taxon>Dikarya</taxon>
        <taxon>Ascomycota</taxon>
        <taxon>Pezizomycotina</taxon>
        <taxon>Leotiomycetes</taxon>
        <taxon>Helotiales</taxon>
        <taxon>Mollisiaceae</taxon>
        <taxon>Mollisia</taxon>
    </lineage>
</organism>
<keyword evidence="4" id="KW-1185">Reference proteome</keyword>
<protein>
    <submittedName>
        <fullName evidence="3">Uncharacterized protein</fullName>
    </submittedName>
</protein>
<keyword evidence="1" id="KW-0175">Coiled coil</keyword>
<dbReference type="GeneID" id="28832975"/>
<dbReference type="InParanoid" id="A0A132B676"/>
<dbReference type="KEGG" id="psco:LY89DRAFT_789397"/>
<evidence type="ECO:0000313" key="4">
    <source>
        <dbReference type="Proteomes" id="UP000070700"/>
    </source>
</evidence>
<sequence length="160" mass="18788">MENILDMDTSDFTTRPDAYIRNDRGREARIETMTKHVVDAAMELNRQQEDERRRMAKEERDLEKKLIVARQRNFFKKLWVKLVVGHDLNFPLPGSGEPSKKCSKTELGKVLVCEDGSDVTNEQLEWLEMRREERRLESRLAKERSLAARKARGPRGFSLR</sequence>
<evidence type="ECO:0000256" key="2">
    <source>
        <dbReference type="SAM" id="MobiDB-lite"/>
    </source>
</evidence>
<dbReference type="Proteomes" id="UP000070700">
    <property type="component" value="Unassembled WGS sequence"/>
</dbReference>
<feature type="coiled-coil region" evidence="1">
    <location>
        <begin position="38"/>
        <end position="65"/>
    </location>
</feature>
<accession>A0A132B676</accession>
<gene>
    <name evidence="3" type="ORF">LY89DRAFT_789397</name>
</gene>